<organism evidence="7 8">
    <name type="scientific">Brumimicrobium oceani</name>
    <dbReference type="NCBI Taxonomy" id="2100725"/>
    <lineage>
        <taxon>Bacteria</taxon>
        <taxon>Pseudomonadati</taxon>
        <taxon>Bacteroidota</taxon>
        <taxon>Flavobacteriia</taxon>
        <taxon>Flavobacteriales</taxon>
        <taxon>Crocinitomicaceae</taxon>
        <taxon>Brumimicrobium</taxon>
    </lineage>
</organism>
<reference evidence="7 8" key="2">
    <citation type="submission" date="2018-05" db="EMBL/GenBank/DDBJ databases">
        <authorList>
            <person name="Lanie J.A."/>
            <person name="Ng W.-L."/>
            <person name="Kazmierczak K.M."/>
            <person name="Andrzejewski T.M."/>
            <person name="Davidsen T.M."/>
            <person name="Wayne K.J."/>
            <person name="Tettelin H."/>
            <person name="Glass J.I."/>
            <person name="Rusch D."/>
            <person name="Podicherti R."/>
            <person name="Tsui H.-C.T."/>
            <person name="Winkler M.E."/>
        </authorList>
    </citation>
    <scope>NUCLEOTIDE SEQUENCE [LARGE SCALE GENOMIC DNA]</scope>
    <source>
        <strain evidence="7 8">C305</strain>
    </source>
</reference>
<evidence type="ECO:0000256" key="3">
    <source>
        <dbReference type="ARBA" id="ARBA00022898"/>
    </source>
</evidence>
<feature type="domain" description="Tryptophan synthase beta chain-like PALP" evidence="6">
    <location>
        <begin position="40"/>
        <end position="307"/>
    </location>
</feature>
<dbReference type="EMBL" id="QFRJ01000015">
    <property type="protein sequence ID" value="PWH81872.1"/>
    <property type="molecule type" value="Genomic_DNA"/>
</dbReference>
<dbReference type="InterPro" id="IPR036052">
    <property type="entry name" value="TrpB-like_PALP_sf"/>
</dbReference>
<dbReference type="InterPro" id="IPR001926">
    <property type="entry name" value="TrpB-like_PALP"/>
</dbReference>
<evidence type="ECO:0000256" key="5">
    <source>
        <dbReference type="PIRSR" id="PIRSR006278-2"/>
    </source>
</evidence>
<comment type="similarity">
    <text evidence="2">Belongs to the ACC deaminase/D-cysteine desulfhydrase family.</text>
</comment>
<dbReference type="PANTHER" id="PTHR43780">
    <property type="entry name" value="1-AMINOCYCLOPROPANE-1-CARBOXYLATE DEAMINASE-RELATED"/>
    <property type="match status" value="1"/>
</dbReference>
<evidence type="ECO:0000259" key="6">
    <source>
        <dbReference type="Pfam" id="PF00291"/>
    </source>
</evidence>
<dbReference type="PIRSF" id="PIRSF006278">
    <property type="entry name" value="ACCD_DCysDesulf"/>
    <property type="match status" value="1"/>
</dbReference>
<feature type="modified residue" description="N6-(pyridoxal phosphate)lysine" evidence="5">
    <location>
        <position position="54"/>
    </location>
</feature>
<gene>
    <name evidence="7" type="ORF">DIT68_14365</name>
</gene>
<reference evidence="7 8" key="1">
    <citation type="submission" date="2018-05" db="EMBL/GenBank/DDBJ databases">
        <title>Brumimicrobium oceani sp. nov., isolated from coastal sediment.</title>
        <authorList>
            <person name="Kou Y."/>
        </authorList>
    </citation>
    <scope>NUCLEOTIDE SEQUENCE [LARGE SCALE GENOMIC DNA]</scope>
    <source>
        <strain evidence="7 8">C305</strain>
    </source>
</reference>
<evidence type="ECO:0000256" key="4">
    <source>
        <dbReference type="PIRSR" id="PIRSR006278-1"/>
    </source>
</evidence>
<evidence type="ECO:0000256" key="2">
    <source>
        <dbReference type="ARBA" id="ARBA00008639"/>
    </source>
</evidence>
<comment type="caution">
    <text evidence="7">The sequence shown here is derived from an EMBL/GenBank/DDBJ whole genome shotgun (WGS) entry which is preliminary data.</text>
</comment>
<dbReference type="SUPFAM" id="SSF53686">
    <property type="entry name" value="Tryptophan synthase beta subunit-like PLP-dependent enzymes"/>
    <property type="match status" value="1"/>
</dbReference>
<comment type="cofactor">
    <cofactor evidence="1">
        <name>pyridoxal 5'-phosphate</name>
        <dbReference type="ChEBI" id="CHEBI:597326"/>
    </cofactor>
</comment>
<keyword evidence="3 5" id="KW-0663">Pyridoxal phosphate</keyword>
<protein>
    <submittedName>
        <fullName evidence="7">1-aminocyclopropane-1-carboxylate deaminase</fullName>
    </submittedName>
</protein>
<dbReference type="GO" id="GO:0019148">
    <property type="term" value="F:D-cysteine desulfhydrase activity"/>
    <property type="evidence" value="ECO:0007669"/>
    <property type="project" value="TreeGrafter"/>
</dbReference>
<dbReference type="Gene3D" id="3.40.50.1100">
    <property type="match status" value="2"/>
</dbReference>
<sequence>MTATAATTTIKYTEVFNTSKAIIEKVRLPLGKGEPFSFDVKRDDLIDPIVSGNKWRKLKYNLLTASNRKNKGILTFGGPYSNHLVATAKAASQFRVGAIGIVRGDELNAYSNPTLKACTDLGMKLIFVSRSNYRRKDEPTFLKQLHEDYPNYFFVPEGGKNYYGVIGCQEILQETSNDYDHVYLAGGTGTTGAGLVLGATQKSRINVVSALKGSFIQDDINALLHMVLNEEEMVEEYKERLIVHNDAHFGGYGKVPQELITYINSIYESTGLKLDPIYTAKAMYQMEQDFRNKIIQPNEKVLFVHTGGLQGALSWKESLGYLKDD</sequence>
<evidence type="ECO:0000256" key="1">
    <source>
        <dbReference type="ARBA" id="ARBA00001933"/>
    </source>
</evidence>
<proteinExistence type="inferred from homology"/>
<name>A0A2U2X266_9FLAO</name>
<dbReference type="InterPro" id="IPR027278">
    <property type="entry name" value="ACCD_DCysDesulf"/>
</dbReference>
<feature type="active site" description="Nucleophile" evidence="4">
    <location>
        <position position="81"/>
    </location>
</feature>
<dbReference type="PANTHER" id="PTHR43780:SF2">
    <property type="entry name" value="1-AMINOCYCLOPROPANE-1-CARBOXYLATE DEAMINASE-RELATED"/>
    <property type="match status" value="1"/>
</dbReference>
<evidence type="ECO:0000313" key="7">
    <source>
        <dbReference type="EMBL" id="PWH81872.1"/>
    </source>
</evidence>
<keyword evidence="8" id="KW-1185">Reference proteome</keyword>
<evidence type="ECO:0000313" key="8">
    <source>
        <dbReference type="Proteomes" id="UP000245370"/>
    </source>
</evidence>
<dbReference type="Pfam" id="PF00291">
    <property type="entry name" value="PALP"/>
    <property type="match status" value="1"/>
</dbReference>
<accession>A0A2U2X266</accession>
<dbReference type="AlphaFoldDB" id="A0A2U2X266"/>
<dbReference type="Proteomes" id="UP000245370">
    <property type="component" value="Unassembled WGS sequence"/>
</dbReference>